<dbReference type="Proteomes" id="UP001367316">
    <property type="component" value="Unassembled WGS sequence"/>
</dbReference>
<organism evidence="2 3">
    <name type="scientific">Phyllosticta paracitricarpa</name>
    <dbReference type="NCBI Taxonomy" id="2016321"/>
    <lineage>
        <taxon>Eukaryota</taxon>
        <taxon>Fungi</taxon>
        <taxon>Dikarya</taxon>
        <taxon>Ascomycota</taxon>
        <taxon>Pezizomycotina</taxon>
        <taxon>Dothideomycetes</taxon>
        <taxon>Dothideomycetes incertae sedis</taxon>
        <taxon>Botryosphaeriales</taxon>
        <taxon>Phyllostictaceae</taxon>
        <taxon>Phyllosticta</taxon>
    </lineage>
</organism>
<name>A0ABR1N6U7_9PEZI</name>
<feature type="transmembrane region" description="Helical" evidence="1">
    <location>
        <begin position="113"/>
        <end position="135"/>
    </location>
</feature>
<keyword evidence="3" id="KW-1185">Reference proteome</keyword>
<accession>A0ABR1N6U7</accession>
<sequence>MYVCMYGSINQERRRLVSASDGRRNQMWRRGVNSFAFQSAVGSLGIWSQGWMLNPSHRLGLGLALAALLLVGGRGEGLGHGDTVQDRTGEDSTVQDSTSTWLSHLRFPYRVRLLFIVVVGVVFVLFFLSSPVPALQDLRRSLPKPCQATTTPTTSTPRPSIHSLIISTPLGLPAFPDSRTVVALHCATPSSGLSNQTCHMPFPTTLSRMLTSRAASVCAGMRSELIALGRRATMATTTTTTTLARAWLLLRPGGVGFHTQTCCLHVCSPLRTLPPHHHMQAKPSKRRSCIHYATARDVP</sequence>
<evidence type="ECO:0000313" key="3">
    <source>
        <dbReference type="Proteomes" id="UP001367316"/>
    </source>
</evidence>
<evidence type="ECO:0000313" key="2">
    <source>
        <dbReference type="EMBL" id="KAK7610941.1"/>
    </source>
</evidence>
<keyword evidence="1" id="KW-1133">Transmembrane helix</keyword>
<reference evidence="2 3" key="1">
    <citation type="submission" date="2024-04" db="EMBL/GenBank/DDBJ databases">
        <title>Phyllosticta paracitricarpa is synonymous to the EU quarantine fungus P. citricarpa based on phylogenomic analyses.</title>
        <authorList>
            <consortium name="Lawrence Berkeley National Laboratory"/>
            <person name="Van ingen-buijs V.A."/>
            <person name="Van westerhoven A.C."/>
            <person name="Haridas S."/>
            <person name="Skiadas P."/>
            <person name="Martin F."/>
            <person name="Groenewald J.Z."/>
            <person name="Crous P.W."/>
            <person name="Seidl M.F."/>
        </authorList>
    </citation>
    <scope>NUCLEOTIDE SEQUENCE [LARGE SCALE GENOMIC DNA]</scope>
    <source>
        <strain evidence="2 3">CBS 141358</strain>
    </source>
</reference>
<proteinExistence type="predicted"/>
<gene>
    <name evidence="2" type="ORF">JOL62DRAFT_81924</name>
</gene>
<comment type="caution">
    <text evidence="2">The sequence shown here is derived from an EMBL/GenBank/DDBJ whole genome shotgun (WGS) entry which is preliminary data.</text>
</comment>
<dbReference type="EMBL" id="JBBPBF010000015">
    <property type="protein sequence ID" value="KAK7610941.1"/>
    <property type="molecule type" value="Genomic_DNA"/>
</dbReference>
<keyword evidence="1" id="KW-0472">Membrane</keyword>
<evidence type="ECO:0000256" key="1">
    <source>
        <dbReference type="SAM" id="Phobius"/>
    </source>
</evidence>
<protein>
    <submittedName>
        <fullName evidence="2">Uncharacterized protein</fullName>
    </submittedName>
</protein>
<keyword evidence="1" id="KW-0812">Transmembrane</keyword>